<feature type="transmembrane region" description="Helical" evidence="1">
    <location>
        <begin position="101"/>
        <end position="122"/>
    </location>
</feature>
<evidence type="ECO:0000256" key="1">
    <source>
        <dbReference type="SAM" id="Phobius"/>
    </source>
</evidence>
<dbReference type="Proteomes" id="UP000010846">
    <property type="component" value="Chromosome"/>
</dbReference>
<dbReference type="eggNOG" id="arCOG03920">
    <property type="taxonomic scope" value="Archaea"/>
</dbReference>
<evidence type="ECO:0000313" key="2">
    <source>
        <dbReference type="EMBL" id="AGB16912.1"/>
    </source>
</evidence>
<keyword evidence="1" id="KW-0812">Transmembrane</keyword>
<keyword evidence="3" id="KW-1185">Reference proteome</keyword>
<organism evidence="2 3">
    <name type="scientific">Halovivax ruber (strain DSM 18193 / JCM 13892 / XH-70)</name>
    <dbReference type="NCBI Taxonomy" id="797302"/>
    <lineage>
        <taxon>Archaea</taxon>
        <taxon>Methanobacteriati</taxon>
        <taxon>Methanobacteriota</taxon>
        <taxon>Stenosarchaea group</taxon>
        <taxon>Halobacteria</taxon>
        <taxon>Halobacteriales</taxon>
        <taxon>Natrialbaceae</taxon>
        <taxon>Halovivax</taxon>
    </lineage>
</organism>
<feature type="transmembrane region" description="Helical" evidence="1">
    <location>
        <begin position="187"/>
        <end position="208"/>
    </location>
</feature>
<feature type="transmembrane region" description="Helical" evidence="1">
    <location>
        <begin position="12"/>
        <end position="31"/>
    </location>
</feature>
<protein>
    <submittedName>
        <fullName evidence="2">Uncharacterized protein</fullName>
    </submittedName>
</protein>
<accession>L0IG19</accession>
<gene>
    <name evidence="2" type="ordered locus">Halru_2327</name>
</gene>
<feature type="transmembrane region" description="Helical" evidence="1">
    <location>
        <begin position="37"/>
        <end position="58"/>
    </location>
</feature>
<evidence type="ECO:0000313" key="3">
    <source>
        <dbReference type="Proteomes" id="UP000010846"/>
    </source>
</evidence>
<dbReference type="KEGG" id="hru:Halru_2327"/>
<feature type="transmembrane region" description="Helical" evidence="1">
    <location>
        <begin position="142"/>
        <end position="166"/>
    </location>
</feature>
<dbReference type="EMBL" id="CP003050">
    <property type="protein sequence ID" value="AGB16912.1"/>
    <property type="molecule type" value="Genomic_DNA"/>
</dbReference>
<dbReference type="STRING" id="797302.Halru_2327"/>
<name>L0IG19_HALRX</name>
<keyword evidence="1" id="KW-0472">Membrane</keyword>
<reference evidence="2" key="1">
    <citation type="submission" date="2011-09" db="EMBL/GenBank/DDBJ databases">
        <title>Complete sequence of Halovivax ruber XH-70.</title>
        <authorList>
            <consortium name="US DOE Joint Genome Institute"/>
            <person name="Lucas S."/>
            <person name="Han J."/>
            <person name="Lapidus A."/>
            <person name="Cheng J.-F."/>
            <person name="Goodwin L."/>
            <person name="Pitluck S."/>
            <person name="Peters L."/>
            <person name="Mikhailova N."/>
            <person name="Davenport K."/>
            <person name="Detter J.C."/>
            <person name="Han C."/>
            <person name="Tapia R."/>
            <person name="Land M."/>
            <person name="Hauser L."/>
            <person name="Kyrpides N."/>
            <person name="Ivanova N."/>
            <person name="Pagani I."/>
            <person name="Sproer C."/>
            <person name="Anderson I."/>
            <person name="Woyke T."/>
        </authorList>
    </citation>
    <scope>NUCLEOTIDE SEQUENCE</scope>
    <source>
        <strain evidence="2">XH-70</strain>
    </source>
</reference>
<proteinExistence type="predicted"/>
<dbReference type="HOGENOM" id="CLU_088477_0_0_2"/>
<keyword evidence="1" id="KW-1133">Transmembrane helix</keyword>
<sequence length="263" mass="29336">MGTDREVDFHLTLVAIIVLNVCPAAGFLFGWSLTEVILVFWIATGGTYLCYLGLLAFAQVESRVADKDGRMHMKQVPFPRSRRSVRPTDRLPPIHLHNLRFVPTNLLAVIVMWFVFWTHLFKNTSPSFILDSSPDGIPLEEIFAPVTTPGVLEMGIALVIAHTAVVSREFFGMRQYEQFSAAMVAELPNRAVVFWFVVLFVGTMVTIVPRITGNIPATQALVGALTIGGKLAVDVTLLRVGRDQSEGWFTKWFVPYEPTPESE</sequence>
<dbReference type="AlphaFoldDB" id="L0IG19"/>